<evidence type="ECO:0008006" key="3">
    <source>
        <dbReference type="Google" id="ProtNLM"/>
    </source>
</evidence>
<dbReference type="Proteomes" id="UP001148838">
    <property type="component" value="Unassembled WGS sequence"/>
</dbReference>
<evidence type="ECO:0000313" key="2">
    <source>
        <dbReference type="Proteomes" id="UP001148838"/>
    </source>
</evidence>
<comment type="caution">
    <text evidence="1">The sequence shown here is derived from an EMBL/GenBank/DDBJ whole genome shotgun (WGS) entry which is preliminary data.</text>
</comment>
<dbReference type="EMBL" id="JAJSOF020000003">
    <property type="protein sequence ID" value="KAJ4449764.1"/>
    <property type="molecule type" value="Genomic_DNA"/>
</dbReference>
<organism evidence="1 2">
    <name type="scientific">Periplaneta americana</name>
    <name type="common">American cockroach</name>
    <name type="synonym">Blatta americana</name>
    <dbReference type="NCBI Taxonomy" id="6978"/>
    <lineage>
        <taxon>Eukaryota</taxon>
        <taxon>Metazoa</taxon>
        <taxon>Ecdysozoa</taxon>
        <taxon>Arthropoda</taxon>
        <taxon>Hexapoda</taxon>
        <taxon>Insecta</taxon>
        <taxon>Pterygota</taxon>
        <taxon>Neoptera</taxon>
        <taxon>Polyneoptera</taxon>
        <taxon>Dictyoptera</taxon>
        <taxon>Blattodea</taxon>
        <taxon>Blattoidea</taxon>
        <taxon>Blattidae</taxon>
        <taxon>Blattinae</taxon>
        <taxon>Periplaneta</taxon>
    </lineage>
</organism>
<gene>
    <name evidence="1" type="ORF">ANN_01168</name>
</gene>
<name>A0ABQ8TW70_PERAM</name>
<protein>
    <recommendedName>
        <fullName evidence="3">Per a allergen</fullName>
    </recommendedName>
</protein>
<proteinExistence type="predicted"/>
<keyword evidence="2" id="KW-1185">Reference proteome</keyword>
<accession>A0ABQ8TW70</accession>
<evidence type="ECO:0000313" key="1">
    <source>
        <dbReference type="EMBL" id="KAJ4449764.1"/>
    </source>
</evidence>
<sequence length="76" mass="8239">MCSFSRTVPVDTLLVLPNMLSKAFINFSGSTITRPIPHSKCVGHDGTTSGPVYNTSNKPLLITTTGGISLEHYYPR</sequence>
<reference evidence="1 2" key="1">
    <citation type="journal article" date="2022" name="Allergy">
        <title>Genome assembly and annotation of Periplaneta americana reveal a comprehensive cockroach allergen profile.</title>
        <authorList>
            <person name="Wang L."/>
            <person name="Xiong Q."/>
            <person name="Saelim N."/>
            <person name="Wang L."/>
            <person name="Nong W."/>
            <person name="Wan A.T."/>
            <person name="Shi M."/>
            <person name="Liu X."/>
            <person name="Cao Q."/>
            <person name="Hui J.H.L."/>
            <person name="Sookrung N."/>
            <person name="Leung T.F."/>
            <person name="Tungtrongchitr A."/>
            <person name="Tsui S.K.W."/>
        </authorList>
    </citation>
    <scope>NUCLEOTIDE SEQUENCE [LARGE SCALE GENOMIC DNA]</scope>
    <source>
        <strain evidence="1">PWHHKU_190912</strain>
    </source>
</reference>